<dbReference type="PANTHER" id="PTHR33560">
    <property type="entry name" value="PROTEIN FAM227B"/>
    <property type="match status" value="1"/>
</dbReference>
<organism evidence="3 4">
    <name type="scientific">Durusdinium trenchii</name>
    <dbReference type="NCBI Taxonomy" id="1381693"/>
    <lineage>
        <taxon>Eukaryota</taxon>
        <taxon>Sar</taxon>
        <taxon>Alveolata</taxon>
        <taxon>Dinophyceae</taxon>
        <taxon>Suessiales</taxon>
        <taxon>Symbiodiniaceae</taxon>
        <taxon>Durusdinium</taxon>
    </lineage>
</organism>
<keyword evidence="2" id="KW-1133">Transmembrane helix</keyword>
<dbReference type="Proteomes" id="UP001642464">
    <property type="component" value="Unassembled WGS sequence"/>
</dbReference>
<gene>
    <name evidence="3" type="ORF">SCF082_LOCUS42923</name>
</gene>
<keyword evidence="2" id="KW-0472">Membrane</keyword>
<evidence type="ECO:0000313" key="3">
    <source>
        <dbReference type="EMBL" id="CAK9091096.1"/>
    </source>
</evidence>
<dbReference type="InterPro" id="IPR029417">
    <property type="entry name" value="FAM227"/>
</dbReference>
<keyword evidence="2" id="KW-0812">Transmembrane</keyword>
<evidence type="ECO:0000256" key="2">
    <source>
        <dbReference type="SAM" id="Phobius"/>
    </source>
</evidence>
<evidence type="ECO:0000313" key="4">
    <source>
        <dbReference type="Proteomes" id="UP001642464"/>
    </source>
</evidence>
<sequence>MDSATSTKVGFITEVNAAWTCVWRVRTPKSRWAADLARCSGRGAARGVHTIQLAPAGGSGGRGQPLCGRVSLPTVNVYNVEFAELPGECYGGGLGSPAPLPASIPMDKIMSNIAQNLDFKGWSEQARNLWFKDFKSQCSRAVIQDTFWFCICWYFKPGKHLDVETRLFDRISANFVGLFSSLNPTRKDGRRRRRLSWDFFFRCYADAVAQAVLYAMFLAYPKSRIDFTEKFRKALAALAVGGGAREDLVIRISFWTSGICPEFVDTSHWKLNLGGGDVLQAAPSHSAAARNVETNAVTLRGNASQPLLGQLSADSLAEKRLGGRSCGGAEGSGSAWMGQYNRRPRRKLQYSPLVENFLRARRYSSVNLVRATSMHMTTAEQRAKKMDVKHGMLAERATVARERCEKLCLEYVPWLTMTGYEVEMQAGRGLKQNSSRPRVQAHLPRFSTPTLGTASQLACAGGMLCKRNPSQRATLGTRGVTAGLLRCPMLQPCTMGPANPK</sequence>
<reference evidence="3 4" key="1">
    <citation type="submission" date="2024-02" db="EMBL/GenBank/DDBJ databases">
        <authorList>
            <person name="Chen Y."/>
            <person name="Shah S."/>
            <person name="Dougan E. K."/>
            <person name="Thang M."/>
            <person name="Chan C."/>
        </authorList>
    </citation>
    <scope>NUCLEOTIDE SEQUENCE [LARGE SCALE GENOMIC DNA]</scope>
</reference>
<comment type="similarity">
    <text evidence="1">Belongs to the FAM227 family.</text>
</comment>
<evidence type="ECO:0000256" key="1">
    <source>
        <dbReference type="ARBA" id="ARBA00008666"/>
    </source>
</evidence>
<dbReference type="EMBL" id="CAXAMM010040095">
    <property type="protein sequence ID" value="CAK9091096.1"/>
    <property type="molecule type" value="Genomic_DNA"/>
</dbReference>
<accession>A0ABP0QS80</accession>
<proteinExistence type="inferred from homology"/>
<keyword evidence="4" id="KW-1185">Reference proteome</keyword>
<protein>
    <submittedName>
        <fullName evidence="3">Protein FAM227B</fullName>
    </submittedName>
</protein>
<comment type="caution">
    <text evidence="3">The sequence shown here is derived from an EMBL/GenBank/DDBJ whole genome shotgun (WGS) entry which is preliminary data.</text>
</comment>
<name>A0ABP0QS80_9DINO</name>
<feature type="transmembrane region" description="Helical" evidence="2">
    <location>
        <begin position="199"/>
        <end position="220"/>
    </location>
</feature>
<dbReference type="PANTHER" id="PTHR33560:SF1">
    <property type="entry name" value="PROTEIN FAM227A"/>
    <property type="match status" value="1"/>
</dbReference>
<dbReference type="Pfam" id="PF14922">
    <property type="entry name" value="FWWh"/>
    <property type="match status" value="1"/>
</dbReference>